<keyword evidence="3" id="KW-0449">Lipoprotein</keyword>
<dbReference type="CDD" id="cd16329">
    <property type="entry name" value="LolA_like"/>
    <property type="match status" value="1"/>
</dbReference>
<accession>A0A7S7RPU9</accession>
<name>A0A7S7RPU9_9BACT</name>
<evidence type="ECO:0000256" key="1">
    <source>
        <dbReference type="SAM" id="SignalP"/>
    </source>
</evidence>
<sequence>MKLFAILLTLSTMLLAETLLETIDRKLTPVSAQMYKKLINIEPDGSKKEFMMFQAKKDKDKMVSLFLSPDSEKGRATLRLGDNMWLYIPNVGRPLRITSMQSVVGGVFNNADIMRLDFSTEYDVVTQEKKEDFILLNLKAKNDTVSYDKLVMQVNKKTLTPMEVECYTSTKMLIKTLYYKESKDFGDGIVRPSVVETISPMYKGYKSIMIYGKITPKKFPDEAFTLDSLANASELRR</sequence>
<proteinExistence type="predicted"/>
<dbReference type="Gene3D" id="2.50.20.10">
    <property type="entry name" value="Lipoprotein localisation LolA/LolB/LppX"/>
    <property type="match status" value="1"/>
</dbReference>
<dbReference type="AlphaFoldDB" id="A0A7S7RPU9"/>
<keyword evidence="4" id="KW-1185">Reference proteome</keyword>
<feature type="domain" description="Uncharacterized protein TP-0789" evidence="2">
    <location>
        <begin position="59"/>
        <end position="230"/>
    </location>
</feature>
<dbReference type="EMBL" id="CP054493">
    <property type="protein sequence ID" value="QOY53893.1"/>
    <property type="molecule type" value="Genomic_DNA"/>
</dbReference>
<dbReference type="KEGG" id="smas:HUE87_08285"/>
<reference evidence="3 4" key="1">
    <citation type="submission" date="2020-05" db="EMBL/GenBank/DDBJ databases">
        <title>Sulfurimonas marisnigri, sp. nov., and Sulfurimonas baltica, sp. nov., manganese oxide reducing chemolithoautotrophs of the class Epsilonproteobacteria isolated from the pelagic redoxclines of the Black and Baltic Seas and emended description of the genus Sulfurimonas.</title>
        <authorList>
            <person name="Henkel J.V."/>
            <person name="Laudan C."/>
            <person name="Werner J."/>
            <person name="Neu T."/>
            <person name="Plewe S."/>
            <person name="Sproer C."/>
            <person name="Bunk B."/>
            <person name="Schulz-Vogt H.N."/>
        </authorList>
    </citation>
    <scope>NUCLEOTIDE SEQUENCE [LARGE SCALE GENOMIC DNA]</scope>
    <source>
        <strain evidence="3 4">SoZ1</strain>
    </source>
</reference>
<keyword evidence="1" id="KW-0732">Signal</keyword>
<protein>
    <submittedName>
        <fullName evidence="3">Outer membrane lipoprotein-sorting protein</fullName>
    </submittedName>
</protein>
<dbReference type="InterPro" id="IPR033399">
    <property type="entry name" value="TP_0789-like"/>
</dbReference>
<organism evidence="3 4">
    <name type="scientific">Candidatus Sulfurimonas marisnigri</name>
    <dbReference type="NCBI Taxonomy" id="2740405"/>
    <lineage>
        <taxon>Bacteria</taxon>
        <taxon>Pseudomonadati</taxon>
        <taxon>Campylobacterota</taxon>
        <taxon>Epsilonproteobacteria</taxon>
        <taxon>Campylobacterales</taxon>
        <taxon>Sulfurimonadaceae</taxon>
        <taxon>Sulfurimonas</taxon>
    </lineage>
</organism>
<dbReference type="Proteomes" id="UP000593836">
    <property type="component" value="Chromosome"/>
</dbReference>
<feature type="signal peptide" evidence="1">
    <location>
        <begin position="1"/>
        <end position="16"/>
    </location>
</feature>
<feature type="chain" id="PRO_5032443163" evidence="1">
    <location>
        <begin position="17"/>
        <end position="237"/>
    </location>
</feature>
<evidence type="ECO:0000259" key="2">
    <source>
        <dbReference type="Pfam" id="PF17131"/>
    </source>
</evidence>
<gene>
    <name evidence="3" type="ORF">HUE87_08285</name>
</gene>
<dbReference type="Pfam" id="PF17131">
    <property type="entry name" value="LolA_like"/>
    <property type="match status" value="1"/>
</dbReference>
<evidence type="ECO:0000313" key="3">
    <source>
        <dbReference type="EMBL" id="QOY53893.1"/>
    </source>
</evidence>
<evidence type="ECO:0000313" key="4">
    <source>
        <dbReference type="Proteomes" id="UP000593836"/>
    </source>
</evidence>
<dbReference type="RefSeq" id="WP_194365728.1">
    <property type="nucleotide sequence ID" value="NZ_CP054493.1"/>
</dbReference>